<dbReference type="Pfam" id="PF05437">
    <property type="entry name" value="AzlD"/>
    <property type="match status" value="1"/>
</dbReference>
<keyword evidence="1" id="KW-1133">Transmembrane helix</keyword>
<keyword evidence="3" id="KW-1185">Reference proteome</keyword>
<protein>
    <recommendedName>
        <fullName evidence="4">Branched-chain amino acid transport protein AzlD</fullName>
    </recommendedName>
</protein>
<feature type="transmembrane region" description="Helical" evidence="1">
    <location>
        <begin position="39"/>
        <end position="59"/>
    </location>
</feature>
<gene>
    <name evidence="2" type="ORF">AN618_19570</name>
</gene>
<organism evidence="2 3">
    <name type="scientific">Fervidicola ferrireducens</name>
    <dbReference type="NCBI Taxonomy" id="520764"/>
    <lineage>
        <taxon>Bacteria</taxon>
        <taxon>Bacillati</taxon>
        <taxon>Bacillota</taxon>
        <taxon>Clostridia</taxon>
        <taxon>Thermosediminibacterales</taxon>
        <taxon>Thermosediminibacteraceae</taxon>
        <taxon>Fervidicola</taxon>
    </lineage>
</organism>
<keyword evidence="1" id="KW-0812">Transmembrane</keyword>
<dbReference type="InParanoid" id="A0A140L3V9"/>
<accession>A0A140L3V9</accession>
<evidence type="ECO:0000256" key="1">
    <source>
        <dbReference type="SAM" id="Phobius"/>
    </source>
</evidence>
<sequence>MDKNYLLLILGMALVTYLPRLMPAMILSKRNIPVVLVKFLEFIPVSVLSALLFPSILVVDDKINISPSNTLLLTSILTFPLAYKMRNMFLTVIAGMSIIVILNRILF</sequence>
<dbReference type="AlphaFoldDB" id="A0A140L3V9"/>
<dbReference type="InterPro" id="IPR008407">
    <property type="entry name" value="Brnchd-chn_aa_trnsp_AzlD"/>
</dbReference>
<feature type="transmembrane region" description="Helical" evidence="1">
    <location>
        <begin position="6"/>
        <end position="27"/>
    </location>
</feature>
<dbReference type="EMBL" id="LOED01000029">
    <property type="protein sequence ID" value="KXG75234.1"/>
    <property type="molecule type" value="Genomic_DNA"/>
</dbReference>
<evidence type="ECO:0000313" key="3">
    <source>
        <dbReference type="Proteomes" id="UP000070427"/>
    </source>
</evidence>
<reference evidence="2 3" key="1">
    <citation type="submission" date="2015-12" db="EMBL/GenBank/DDBJ databases">
        <title>Draft genome sequnece of Fervidicola ferrireducens strain Y170.</title>
        <authorList>
            <person name="Patel B.K."/>
        </authorList>
    </citation>
    <scope>NUCLEOTIDE SEQUENCE [LARGE SCALE GENOMIC DNA]</scope>
    <source>
        <strain evidence="2 3">Y170</strain>
    </source>
</reference>
<dbReference type="Proteomes" id="UP000070427">
    <property type="component" value="Unassembled WGS sequence"/>
</dbReference>
<feature type="transmembrane region" description="Helical" evidence="1">
    <location>
        <begin position="88"/>
        <end position="106"/>
    </location>
</feature>
<evidence type="ECO:0000313" key="2">
    <source>
        <dbReference type="EMBL" id="KXG75234.1"/>
    </source>
</evidence>
<name>A0A140L3V9_9FIRM</name>
<proteinExistence type="predicted"/>
<dbReference type="PATRIC" id="fig|520764.3.peg.2101"/>
<keyword evidence="1" id="KW-0472">Membrane</keyword>
<dbReference type="RefSeq" id="WP_222926463.1">
    <property type="nucleotide sequence ID" value="NZ_LOED01000029.1"/>
</dbReference>
<comment type="caution">
    <text evidence="2">The sequence shown here is derived from an EMBL/GenBank/DDBJ whole genome shotgun (WGS) entry which is preliminary data.</text>
</comment>
<evidence type="ECO:0008006" key="4">
    <source>
        <dbReference type="Google" id="ProtNLM"/>
    </source>
</evidence>